<dbReference type="AlphaFoldDB" id="A0A438MT45"/>
<organism evidence="2 3">
    <name type="scientific">Exophiala mesophila</name>
    <name type="common">Black yeast-like fungus</name>
    <dbReference type="NCBI Taxonomy" id="212818"/>
    <lineage>
        <taxon>Eukaryota</taxon>
        <taxon>Fungi</taxon>
        <taxon>Dikarya</taxon>
        <taxon>Ascomycota</taxon>
        <taxon>Pezizomycotina</taxon>
        <taxon>Eurotiomycetes</taxon>
        <taxon>Chaetothyriomycetidae</taxon>
        <taxon>Chaetothyriales</taxon>
        <taxon>Herpotrichiellaceae</taxon>
        <taxon>Exophiala</taxon>
    </lineage>
</organism>
<feature type="compositionally biased region" description="Basic and acidic residues" evidence="1">
    <location>
        <begin position="40"/>
        <end position="51"/>
    </location>
</feature>
<comment type="caution">
    <text evidence="2">The sequence shown here is derived from an EMBL/GenBank/DDBJ whole genome shotgun (WGS) entry which is preliminary data.</text>
</comment>
<dbReference type="Proteomes" id="UP000288859">
    <property type="component" value="Unassembled WGS sequence"/>
</dbReference>
<dbReference type="VEuPathDB" id="FungiDB:PV10_05005"/>
<feature type="region of interest" description="Disordered" evidence="1">
    <location>
        <begin position="1"/>
        <end position="96"/>
    </location>
</feature>
<feature type="compositionally biased region" description="Acidic residues" evidence="1">
    <location>
        <begin position="27"/>
        <end position="39"/>
    </location>
</feature>
<proteinExistence type="predicted"/>
<feature type="compositionally biased region" description="Low complexity" evidence="1">
    <location>
        <begin position="82"/>
        <end position="93"/>
    </location>
</feature>
<evidence type="ECO:0000313" key="2">
    <source>
        <dbReference type="EMBL" id="RVX66827.1"/>
    </source>
</evidence>
<evidence type="ECO:0000256" key="1">
    <source>
        <dbReference type="SAM" id="MobiDB-lite"/>
    </source>
</evidence>
<accession>A0A438MT45</accession>
<dbReference type="EMBL" id="NAJM01000055">
    <property type="protein sequence ID" value="RVX66827.1"/>
    <property type="molecule type" value="Genomic_DNA"/>
</dbReference>
<name>A0A438MT45_EXOME</name>
<evidence type="ECO:0000313" key="3">
    <source>
        <dbReference type="Proteomes" id="UP000288859"/>
    </source>
</evidence>
<feature type="compositionally biased region" description="Basic and acidic residues" evidence="1">
    <location>
        <begin position="59"/>
        <end position="81"/>
    </location>
</feature>
<sequence length="363" mass="39811">MASSRSKCEDSDQKVEQNGEADNNQEAVEEPEEDNDERENDTRAGQKRKEPPTNASQEHSTKSQRHDENGEKDNEKEKGKDSPSSPTSSSSSSKATPKQLLNFLLSGKSLPYCFPDEELEAGKSSGKYKSYSQSSPTSLTAFEHLICAHLLSKPLSHVLGMRSIRTLLNEPFELCSAEAVVKAGEQRVWEALEAARTQHRQKTAKYIYETGQAYSDSETMYDLSEEANESGSHGVVQHIKSTVPGLGVVGGEIFCRRIQCVDGWGDALWPFADQKALDALRQIGVPVKDADDLQSAIEREVDWTLVGDMGLTGSDSKGSQIELSGEAEETQVQAEFVIVLERAIGCVLEGKVEELNKAAARLK</sequence>
<reference evidence="2 3" key="1">
    <citation type="submission" date="2017-03" db="EMBL/GenBank/DDBJ databases">
        <title>Genomes of endolithic fungi from Antarctica.</title>
        <authorList>
            <person name="Coleine C."/>
            <person name="Masonjones S."/>
            <person name="Stajich J.E."/>
        </authorList>
    </citation>
    <scope>NUCLEOTIDE SEQUENCE [LARGE SCALE GENOMIC DNA]</scope>
    <source>
        <strain evidence="2 3">CCFEE 6314</strain>
    </source>
</reference>
<protein>
    <submittedName>
        <fullName evidence="2">Uncharacterized protein</fullName>
    </submittedName>
</protein>
<dbReference type="OrthoDB" id="4676at2759"/>
<gene>
    <name evidence="2" type="ORF">B0A52_09557</name>
</gene>
<feature type="compositionally biased region" description="Basic and acidic residues" evidence="1">
    <location>
        <begin position="1"/>
        <end position="17"/>
    </location>
</feature>